<evidence type="ECO:0000256" key="8">
    <source>
        <dbReference type="PIRSR" id="PIRSR001529-2"/>
    </source>
</evidence>
<evidence type="ECO:0000256" key="9">
    <source>
        <dbReference type="SAM" id="Coils"/>
    </source>
</evidence>
<feature type="site" description="Important for serine binding" evidence="7">
    <location>
        <position position="480"/>
    </location>
</feature>
<gene>
    <name evidence="11" type="ORF">DL89DRAFT_43389</name>
</gene>
<dbReference type="PANTHER" id="PTHR11778">
    <property type="entry name" value="SERYL-TRNA SYNTHETASE"/>
    <property type="match status" value="1"/>
</dbReference>
<feature type="binding site" evidence="7">
    <location>
        <position position="378"/>
    </location>
    <ligand>
        <name>L-serine</name>
        <dbReference type="ChEBI" id="CHEBI:33384"/>
    </ligand>
</feature>
<proteinExistence type="predicted"/>
<dbReference type="InterPro" id="IPR042103">
    <property type="entry name" value="SerRS_1_N_sf"/>
</dbReference>
<evidence type="ECO:0000256" key="7">
    <source>
        <dbReference type="PIRSR" id="PIRSR001529-1"/>
    </source>
</evidence>
<sequence length="524" mass="58107">MTLCRLQTLLRLPVHRRQALAVKLLKRTLIQPSFNYKYIRDNADELLENAKQRNVHDAQPHRVGILYDEFRDITSQINERRSELNVLSKQLAQQAKDKGLQVNAEEHRAMMSDLRSQAKSCKTLVQELERKVSGVEAQLMHEAAKIPNLTHPDTPVGGELNARTVRIEGLLHTVDRIPNNPSDLSHLSSVEFRDHYDLVRDLDIVDMQAGAQVAGSRFHYWKGAGALLELALVQYAMTRASAAGFIPHITPDVARSSIVDACGFRPRSSAEELELDNALSGDLKAKANNQPSGEASQIYRAIPVAEESRNDDNNDSDPLCLVATAEIPLVAMKQKQILDGSTLPYAVAGLSHCFRAEAGARGRDTRGIYRLHQFTKVELVSLALPEQSQTELERLVGFQTALYRDLGLTFRILQMPTHELGASAFQKFDIEAWMPGRRAWGEISSASNCTDYQARRLGIRARVAGGDGGPPVFVHTLNATAIAVPRLAVALLESFQRPGGEVVVPQVLRPWMMGMDVLRRPASS</sequence>
<dbReference type="GO" id="GO:0004828">
    <property type="term" value="F:serine-tRNA ligase activity"/>
    <property type="evidence" value="ECO:0007669"/>
    <property type="project" value="UniProtKB-EC"/>
</dbReference>
<dbReference type="EMBL" id="MCFD01000012">
    <property type="protein sequence ID" value="ORX67397.1"/>
    <property type="molecule type" value="Genomic_DNA"/>
</dbReference>
<evidence type="ECO:0000256" key="5">
    <source>
        <dbReference type="ARBA" id="ARBA00023146"/>
    </source>
</evidence>
<evidence type="ECO:0000256" key="1">
    <source>
        <dbReference type="ARBA" id="ARBA00012840"/>
    </source>
</evidence>
<keyword evidence="12" id="KW-1185">Reference proteome</keyword>
<reference evidence="11 12" key="1">
    <citation type="submission" date="2016-07" db="EMBL/GenBank/DDBJ databases">
        <title>Pervasive Adenine N6-methylation of Active Genes in Fungi.</title>
        <authorList>
            <consortium name="DOE Joint Genome Institute"/>
            <person name="Mondo S.J."/>
            <person name="Dannebaum R.O."/>
            <person name="Kuo R.C."/>
            <person name="Labutti K."/>
            <person name="Haridas S."/>
            <person name="Kuo A."/>
            <person name="Salamov A."/>
            <person name="Ahrendt S.R."/>
            <person name="Lipzen A."/>
            <person name="Sullivan W."/>
            <person name="Andreopoulos W.B."/>
            <person name="Clum A."/>
            <person name="Lindquist E."/>
            <person name="Daum C."/>
            <person name="Ramamoorthy G.K."/>
            <person name="Gryganskyi A."/>
            <person name="Culley D."/>
            <person name="Magnuson J.K."/>
            <person name="James T.Y."/>
            <person name="O'Malley M.A."/>
            <person name="Stajich J.E."/>
            <person name="Spatafora J.W."/>
            <person name="Visel A."/>
            <person name="Grigoriev I.V."/>
        </authorList>
    </citation>
    <scope>NUCLEOTIDE SEQUENCE [LARGE SCALE GENOMIC DNA]</scope>
    <source>
        <strain evidence="11 12">ATCC 12442</strain>
    </source>
</reference>
<feature type="binding site" evidence="7">
    <location>
        <position position="324"/>
    </location>
    <ligand>
        <name>L-serine</name>
        <dbReference type="ChEBI" id="CHEBI:33384"/>
    </ligand>
</feature>
<evidence type="ECO:0000313" key="11">
    <source>
        <dbReference type="EMBL" id="ORX67397.1"/>
    </source>
</evidence>
<evidence type="ECO:0000256" key="6">
    <source>
        <dbReference type="ARBA" id="ARBA00031113"/>
    </source>
</evidence>
<accession>A0A1Y1W1L4</accession>
<keyword evidence="2" id="KW-0436">Ligase</keyword>
<dbReference type="InterPro" id="IPR045864">
    <property type="entry name" value="aa-tRNA-synth_II/BPL/LPL"/>
</dbReference>
<keyword evidence="9" id="KW-0175">Coiled coil</keyword>
<feature type="binding site" evidence="7">
    <location>
        <position position="478"/>
    </location>
    <ligand>
        <name>L-serine</name>
        <dbReference type="ChEBI" id="CHEBI:33384"/>
    </ligand>
</feature>
<evidence type="ECO:0000259" key="10">
    <source>
        <dbReference type="PROSITE" id="PS50862"/>
    </source>
</evidence>
<evidence type="ECO:0000256" key="2">
    <source>
        <dbReference type="ARBA" id="ARBA00022598"/>
    </source>
</evidence>
<protein>
    <recommendedName>
        <fullName evidence="1">serine--tRNA ligase</fullName>
        <ecNumber evidence="1">6.1.1.11</ecNumber>
    </recommendedName>
    <alternativeName>
        <fullName evidence="6">Seryl-tRNA synthetase</fullName>
    </alternativeName>
</protein>
<dbReference type="GeneID" id="63808304"/>
<feature type="binding site" evidence="8">
    <location>
        <begin position="442"/>
        <end position="445"/>
    </location>
    <ligand>
        <name>ATP</name>
        <dbReference type="ChEBI" id="CHEBI:30616"/>
    </ligand>
</feature>
<dbReference type="PIRSF" id="PIRSF001529">
    <property type="entry name" value="Ser-tRNA-synth_IIa"/>
    <property type="match status" value="1"/>
</dbReference>
<comment type="caution">
    <text evidence="11">The sequence shown here is derived from an EMBL/GenBank/DDBJ whole genome shotgun (WGS) entry which is preliminary data.</text>
</comment>
<feature type="binding site" evidence="7">
    <location>
        <position position="355"/>
    </location>
    <ligand>
        <name>L-serine</name>
        <dbReference type="ChEBI" id="CHEBI:33384"/>
    </ligand>
</feature>
<dbReference type="InterPro" id="IPR015866">
    <property type="entry name" value="Ser-tRNA-synth_1_N"/>
</dbReference>
<dbReference type="Gene3D" id="3.30.930.10">
    <property type="entry name" value="Bira Bifunctional Protein, Domain 2"/>
    <property type="match status" value="1"/>
</dbReference>
<dbReference type="SUPFAM" id="SSF55681">
    <property type="entry name" value="Class II aaRS and biotin synthetases"/>
    <property type="match status" value="1"/>
</dbReference>
<dbReference type="Pfam" id="PF02403">
    <property type="entry name" value="Seryl_tRNA_N"/>
    <property type="match status" value="1"/>
</dbReference>
<feature type="coiled-coil region" evidence="9">
    <location>
        <begin position="111"/>
        <end position="145"/>
    </location>
</feature>
<dbReference type="OrthoDB" id="10264585at2759"/>
<dbReference type="InterPro" id="IPR002317">
    <property type="entry name" value="Ser-tRNA-ligase_type_1"/>
</dbReference>
<dbReference type="InterPro" id="IPR002314">
    <property type="entry name" value="aa-tRNA-synt_IIb"/>
</dbReference>
<evidence type="ECO:0000256" key="3">
    <source>
        <dbReference type="ARBA" id="ARBA00022741"/>
    </source>
</evidence>
<dbReference type="GO" id="GO:0006434">
    <property type="term" value="P:seryl-tRNA aminoacylation"/>
    <property type="evidence" value="ECO:0007669"/>
    <property type="project" value="InterPro"/>
</dbReference>
<dbReference type="InterPro" id="IPR006195">
    <property type="entry name" value="aa-tRNA-synth_II"/>
</dbReference>
<dbReference type="GO" id="GO:0005524">
    <property type="term" value="F:ATP binding"/>
    <property type="evidence" value="ECO:0007669"/>
    <property type="project" value="UniProtKB-KW"/>
</dbReference>
<feature type="domain" description="Aminoacyl-transfer RNA synthetases class-II family profile" evidence="10">
    <location>
        <begin position="194"/>
        <end position="505"/>
    </location>
</feature>
<dbReference type="PROSITE" id="PS50862">
    <property type="entry name" value="AA_TRNA_LIGASE_II"/>
    <property type="match status" value="1"/>
</dbReference>
<dbReference type="SUPFAM" id="SSF46589">
    <property type="entry name" value="tRNA-binding arm"/>
    <property type="match status" value="1"/>
</dbReference>
<keyword evidence="4 8" id="KW-0067">ATP-binding</keyword>
<dbReference type="InterPro" id="IPR010978">
    <property type="entry name" value="tRNA-bd_arm"/>
</dbReference>
<dbReference type="Gene3D" id="1.10.287.40">
    <property type="entry name" value="Serine-tRNA synthetase, tRNA binding domain"/>
    <property type="match status" value="1"/>
</dbReference>
<feature type="binding site" evidence="8">
    <location>
        <begin position="355"/>
        <end position="357"/>
    </location>
    <ligand>
        <name>ATP</name>
        <dbReference type="ChEBI" id="CHEBI:30616"/>
    </ligand>
</feature>
<dbReference type="UniPathway" id="UPA00906">
    <property type="reaction ID" value="UER00895"/>
</dbReference>
<name>A0A1Y1W1L4_9FUNG</name>
<keyword evidence="5 11" id="KW-0030">Aminoacyl-tRNA synthetase</keyword>
<dbReference type="PRINTS" id="PR00981">
    <property type="entry name" value="TRNASYNTHSER"/>
</dbReference>
<dbReference type="EC" id="6.1.1.11" evidence="1"/>
<dbReference type="AlphaFoldDB" id="A0A1Y1W1L4"/>
<dbReference type="STRING" id="61395.A0A1Y1W1L4"/>
<dbReference type="Pfam" id="PF00587">
    <property type="entry name" value="tRNA-synt_2b"/>
    <property type="match status" value="1"/>
</dbReference>
<dbReference type="Proteomes" id="UP000193922">
    <property type="component" value="Unassembled WGS sequence"/>
</dbReference>
<evidence type="ECO:0000313" key="12">
    <source>
        <dbReference type="Proteomes" id="UP000193922"/>
    </source>
</evidence>
<organism evidence="11 12">
    <name type="scientific">Linderina pennispora</name>
    <dbReference type="NCBI Taxonomy" id="61395"/>
    <lineage>
        <taxon>Eukaryota</taxon>
        <taxon>Fungi</taxon>
        <taxon>Fungi incertae sedis</taxon>
        <taxon>Zoopagomycota</taxon>
        <taxon>Kickxellomycotina</taxon>
        <taxon>Kickxellomycetes</taxon>
        <taxon>Kickxellales</taxon>
        <taxon>Kickxellaceae</taxon>
        <taxon>Linderina</taxon>
    </lineage>
</organism>
<keyword evidence="3" id="KW-0547">Nucleotide-binding</keyword>
<dbReference type="RefSeq" id="XP_040741284.1">
    <property type="nucleotide sequence ID" value="XM_040891656.1"/>
</dbReference>
<evidence type="ECO:0000256" key="4">
    <source>
        <dbReference type="ARBA" id="ARBA00022840"/>
    </source>
</evidence>